<protein>
    <submittedName>
        <fullName evidence="2">Uncharacterized protein</fullName>
    </submittedName>
</protein>
<feature type="transmembrane region" description="Helical" evidence="1">
    <location>
        <begin position="395"/>
        <end position="421"/>
    </location>
</feature>
<sequence>MLVNLSSIISSAVASDVIGYAIGWPVSKYFDSNLRMRLLIAPVIGLGIFGAAGVSIFHVVALTAVNLYVVVLALSAVAFWLSNDSVDPLLRSPTSPGLAWLTVAFLLCLLPTFAIVPQYYGESASLGHPIWDHAKIAIINEIAQNGLPPSNPYYSEAGSPNTLIYHYIWYFIAACLSVVTGATGWEADIALTGMTALFSTVVVAWLAVARSRCANAAWWVLPLLLIASLKPIVQFVSGNRLDTWMVRHSHFQEMQFHQTWIFAVTWSPQHVFSGTVAVVAIIAYTQLLYHCSARDRSLAIFMGAILASAYGSSTWAGGFSLLLILPIVGLLSISHLLKAKRMLEVAISLSVTIAVTLLCAGVLVREQIILLYSRKALEFWVFPIFNGANRLFDFVGFWLVLLTIDLGAIFVGFIIWSCSTLSESTDFAPIDRAMIVSVLAPLFCAQFLHSVLLYNDLGWDVIIPSLLIMTALTAALYSTHIGRKSLVGRLTTTTAVLLLIPSILTGARFVYSSAFQFRVQGPDSEWGRAFEASPELWEAVRQVTPPNEAVANNPLDFANVTFHPGNISWAVLSQRRNCATSLELIRSYAAQLTPEQASDVYNFFVSAFEGNATEDQLRLMKEKYLCETLVVTTRDGLWGKPVLDNSSIYKLVSEEKGRWRIYR</sequence>
<organism evidence="2 3">
    <name type="scientific">Rhizobium mongolense</name>
    <dbReference type="NCBI Taxonomy" id="57676"/>
    <lineage>
        <taxon>Bacteria</taxon>
        <taxon>Pseudomonadati</taxon>
        <taxon>Pseudomonadota</taxon>
        <taxon>Alphaproteobacteria</taxon>
        <taxon>Hyphomicrobiales</taxon>
        <taxon>Rhizobiaceae</taxon>
        <taxon>Rhizobium/Agrobacterium group</taxon>
        <taxon>Rhizobium</taxon>
    </lineage>
</organism>
<feature type="transmembrane region" description="Helical" evidence="1">
    <location>
        <begin position="38"/>
        <end position="61"/>
    </location>
</feature>
<keyword evidence="1" id="KW-0812">Transmembrane</keyword>
<evidence type="ECO:0000313" key="3">
    <source>
        <dbReference type="Proteomes" id="UP000533641"/>
    </source>
</evidence>
<feature type="transmembrane region" description="Helical" evidence="1">
    <location>
        <begin position="98"/>
        <end position="120"/>
    </location>
</feature>
<feature type="transmembrane region" description="Helical" evidence="1">
    <location>
        <begin position="67"/>
        <end position="86"/>
    </location>
</feature>
<gene>
    <name evidence="2" type="ORF">GGE12_005474</name>
</gene>
<feature type="transmembrane region" description="Helical" evidence="1">
    <location>
        <begin position="164"/>
        <end position="182"/>
    </location>
</feature>
<feature type="transmembrane region" description="Helical" evidence="1">
    <location>
        <begin position="490"/>
        <end position="511"/>
    </location>
</feature>
<dbReference type="AlphaFoldDB" id="A0A7W6RTK6"/>
<feature type="transmembrane region" description="Helical" evidence="1">
    <location>
        <begin position="6"/>
        <end position="26"/>
    </location>
</feature>
<feature type="transmembrane region" description="Helical" evidence="1">
    <location>
        <begin position="298"/>
        <end position="331"/>
    </location>
</feature>
<dbReference type="RefSeq" id="WP_183928331.1">
    <property type="nucleotide sequence ID" value="NZ_JACIGM010000014.1"/>
</dbReference>
<proteinExistence type="predicted"/>
<dbReference type="Proteomes" id="UP000533641">
    <property type="component" value="Unassembled WGS sequence"/>
</dbReference>
<keyword evidence="1" id="KW-0472">Membrane</keyword>
<feature type="transmembrane region" description="Helical" evidence="1">
    <location>
        <begin position="189"/>
        <end position="210"/>
    </location>
</feature>
<feature type="transmembrane region" description="Helical" evidence="1">
    <location>
        <begin position="461"/>
        <end position="478"/>
    </location>
</feature>
<reference evidence="2 3" key="1">
    <citation type="submission" date="2020-08" db="EMBL/GenBank/DDBJ databases">
        <title>Genomic Encyclopedia of Type Strains, Phase IV (KMG-V): Genome sequencing to study the core and pangenomes of soil and plant-associated prokaryotes.</title>
        <authorList>
            <person name="Whitman W."/>
        </authorList>
    </citation>
    <scope>NUCLEOTIDE SEQUENCE [LARGE SCALE GENOMIC DNA]</scope>
    <source>
        <strain evidence="2 3">SEMIA 402</strain>
    </source>
</reference>
<dbReference type="EMBL" id="JACIGM010000014">
    <property type="protein sequence ID" value="MBB4277665.1"/>
    <property type="molecule type" value="Genomic_DNA"/>
</dbReference>
<accession>A0A7W6RTK6</accession>
<evidence type="ECO:0000256" key="1">
    <source>
        <dbReference type="SAM" id="Phobius"/>
    </source>
</evidence>
<feature type="transmembrane region" description="Helical" evidence="1">
    <location>
        <begin position="433"/>
        <end position="455"/>
    </location>
</feature>
<evidence type="ECO:0000313" key="2">
    <source>
        <dbReference type="EMBL" id="MBB4277665.1"/>
    </source>
</evidence>
<feature type="transmembrane region" description="Helical" evidence="1">
    <location>
        <begin position="343"/>
        <end position="364"/>
    </location>
</feature>
<name>A0A7W6RTK6_9HYPH</name>
<keyword evidence="1" id="KW-1133">Transmembrane helix</keyword>
<comment type="caution">
    <text evidence="2">The sequence shown here is derived from an EMBL/GenBank/DDBJ whole genome shotgun (WGS) entry which is preliminary data.</text>
</comment>
<feature type="transmembrane region" description="Helical" evidence="1">
    <location>
        <begin position="259"/>
        <end position="286"/>
    </location>
</feature>
<feature type="transmembrane region" description="Helical" evidence="1">
    <location>
        <begin position="216"/>
        <end position="238"/>
    </location>
</feature>